<feature type="transmembrane region" description="Helical" evidence="1">
    <location>
        <begin position="6"/>
        <end position="31"/>
    </location>
</feature>
<keyword evidence="1" id="KW-0812">Transmembrane</keyword>
<dbReference type="AlphaFoldDB" id="A0A0G0HZA6"/>
<name>A0A0G0HZA6_9BACT</name>
<gene>
    <name evidence="2" type="ORF">US67_C0032G0003</name>
</gene>
<evidence type="ECO:0000313" key="3">
    <source>
        <dbReference type="Proteomes" id="UP000034366"/>
    </source>
</evidence>
<protein>
    <submittedName>
        <fullName evidence="2">Uncharacterized protein</fullName>
    </submittedName>
</protein>
<organism evidence="2 3">
    <name type="scientific">Candidatus Woesebacteria bacterium GW2011_GWD1_38_10</name>
    <dbReference type="NCBI Taxonomy" id="1618592"/>
    <lineage>
        <taxon>Bacteria</taxon>
        <taxon>Candidatus Woeseibacteriota</taxon>
    </lineage>
</organism>
<keyword evidence="1" id="KW-0472">Membrane</keyword>
<dbReference type="EMBL" id="LBTW01000032">
    <property type="protein sequence ID" value="KKQ48433.1"/>
    <property type="molecule type" value="Genomic_DNA"/>
</dbReference>
<proteinExistence type="predicted"/>
<reference evidence="2 3" key="1">
    <citation type="journal article" date="2015" name="Nature">
        <title>rRNA introns, odd ribosomes, and small enigmatic genomes across a large radiation of phyla.</title>
        <authorList>
            <person name="Brown C.T."/>
            <person name="Hug L.A."/>
            <person name="Thomas B.C."/>
            <person name="Sharon I."/>
            <person name="Castelle C.J."/>
            <person name="Singh A."/>
            <person name="Wilkins M.J."/>
            <person name="Williams K.H."/>
            <person name="Banfield J.F."/>
        </authorList>
    </citation>
    <scope>NUCLEOTIDE SEQUENCE [LARGE SCALE GENOMIC DNA]</scope>
</reference>
<evidence type="ECO:0000256" key="1">
    <source>
        <dbReference type="SAM" id="Phobius"/>
    </source>
</evidence>
<sequence length="70" mass="7698">MDGIHTLLVVVVVILTLLLAVVGIQVFLILFDLRKGIKKLNTILDDSLLGGGLIRTEKLSGILELFKKKK</sequence>
<evidence type="ECO:0000313" key="2">
    <source>
        <dbReference type="EMBL" id="KKQ48433.1"/>
    </source>
</evidence>
<accession>A0A0G0HZA6</accession>
<keyword evidence="1" id="KW-1133">Transmembrane helix</keyword>
<dbReference type="Proteomes" id="UP000034366">
    <property type="component" value="Unassembled WGS sequence"/>
</dbReference>
<comment type="caution">
    <text evidence="2">The sequence shown here is derived from an EMBL/GenBank/DDBJ whole genome shotgun (WGS) entry which is preliminary data.</text>
</comment>